<proteinExistence type="predicted"/>
<keyword evidence="10" id="KW-1185">Reference proteome</keyword>
<dbReference type="SMART" id="SM00454">
    <property type="entry name" value="SAM"/>
    <property type="match status" value="3"/>
</dbReference>
<evidence type="ECO:0000256" key="5">
    <source>
        <dbReference type="ARBA" id="ARBA00073398"/>
    </source>
</evidence>
<name>A0A9W3AKW7_BIOGL</name>
<feature type="compositionally biased region" description="Polar residues" evidence="7">
    <location>
        <begin position="595"/>
        <end position="612"/>
    </location>
</feature>
<sequence length="1465" mass="161108">MASGSNSIVEDWLRSVDLVQYTQSFLDNGYDDLEVCKQIGEDDLDAIGVPRDEHREKLLRAVKVLREEGGTAVYFTLEECDTCQSGDETEVGDLHDDDPCLSSVCGNGARRGKSYGAVRLDAYDMGKTTLVTFPKVQLKLILRDKLVEDNIDLAGPPFTTSDQSVCGSSLTALAIRFAEELKTHFIDVLERLEELWIVARNNESLCSQQSLCRSPARGVYGGPQSIHYGYPPQYYQHIYPYPGSPRSQPPPLPSCPPPPTMSSNCMDRCSSLQSHLDGGHLRLDPTAHQNYVALDGGVCCIFPRKIIRDSGGAHEDKKKSGSVFGRFLRNIGFRRSSRKGTYKQHQGDLNAYEISMSDEDRMALMILVKEGKISTQTALAVVQKFEEERRAVVRVSEEGKENVFNDTPTKKVGKKKKGGKPTKSQSTLSADDPQRCDICPPKSPADDHLACDHQICRQRRVHSLGQLDVPHLRLQHEPQHDHQMERVALTRAVSCTPACPQNQKMTYAVDQSSLVNRLHSPGHPHQLLQQQPSHHHHNLNKVEALRERLTGKTITIVPKTSSKTSLLSSGSDQSMECGSQTPLRTDPMSRRGADTYNSNSTVSMSSDNNSPGLSRKKSGPMLDPRIKSHRSASCSTGDDGISSENDDNDSNSKRQQDTAKGKHPSVNKKCPRTKEATLSKPPLLRQLSAPVGASNSPGPYLGQAKVIVDYSPSVDEEDFVALKKGELVNIINMAQSGVWLGVVNGKRGKFRFEHVEVVTEPDKASICSQLLSGQKDIPKSVEDLLQRIGLGQLSNTFLLNGYDDLDIFSELDGHDLDTLHITEQDHRTKLLSAARVLVDWHEQCGTHTPTLTNMDSPSSRAGNSSCDSGCYASGEGTKHHSRRRGDGGHRKPEEDNCIARKAHTPCRSCGKPKQPKKYSIPANNTGTGHYMPGQYPSLHSPYSPGHFQYVGHQFGPYNPGYYGYHTSGHGHHGHHHQQYAMSGSRTLTELNASESPNFPVKLETFSSAKQNSNVASPVQGSVMYADKKPAIGERVSLTEEDKEVISITCGNNQSKKLSTPIQTLNSGSSQLDITSNTQYSGCIPLTGCPQCDESFICESASCIQCATYASCPQCFPYRHYVNTTMRSDSKSSKMSCSSTCTQTTCLSPDHDDSSHSGGSNLLDYSLNSPSGYSLSKASPNRVQPFYYYQQQYTQPAFGHAIVHLTERATTPSQLPSAPAPKSQPTPPPLTLALAEPNLTQGVALTLQTEPQPPLMTQPDWSSQSESTEAPGIATLYSRARSQTPEKSEKSSGQLKSPTRSLMPLVSTKLSAERIDLTQTPYSTTIGHCGIPPLLVQRYSEELRQDMETMSMVIEQLRESQLRALGRPCIQNEALSETCKQACDLQISSVQNFLISIGLPMYFKPLTDNSVTTLDQMLKLKDGELEKITGADSRHLKRICHALEWVQHKLSSPNHKPLVGGVTDKV</sequence>
<dbReference type="SUPFAM" id="SSF47769">
    <property type="entry name" value="SAM/Pointed domain"/>
    <property type="match status" value="3"/>
</dbReference>
<dbReference type="Pfam" id="PF26285">
    <property type="entry name" value="SASH1_Homeodomain"/>
    <property type="match status" value="1"/>
</dbReference>
<dbReference type="GO" id="GO:0005737">
    <property type="term" value="C:cytoplasm"/>
    <property type="evidence" value="ECO:0007669"/>
    <property type="project" value="UniProtKB-SubCell"/>
</dbReference>
<feature type="domain" description="SAM" evidence="9">
    <location>
        <begin position="4"/>
        <end position="68"/>
    </location>
</feature>
<dbReference type="PROSITE" id="PS50105">
    <property type="entry name" value="SAM_DOMAIN"/>
    <property type="match status" value="2"/>
</dbReference>
<feature type="compositionally biased region" description="Basic residues" evidence="7">
    <location>
        <begin position="661"/>
        <end position="671"/>
    </location>
</feature>
<keyword evidence="2 6" id="KW-0728">SH3 domain</keyword>
<feature type="domain" description="SAM" evidence="9">
    <location>
        <begin position="779"/>
        <end position="840"/>
    </location>
</feature>
<evidence type="ECO:0000259" key="9">
    <source>
        <dbReference type="PROSITE" id="PS50105"/>
    </source>
</evidence>
<evidence type="ECO:0000256" key="4">
    <source>
        <dbReference type="ARBA" id="ARBA00065890"/>
    </source>
</evidence>
<feature type="region of interest" description="Disordered" evidence="7">
    <location>
        <begin position="553"/>
        <end position="681"/>
    </location>
</feature>
<feature type="compositionally biased region" description="Polar residues" evidence="7">
    <location>
        <begin position="570"/>
        <end position="583"/>
    </location>
</feature>
<evidence type="ECO:0000313" key="10">
    <source>
        <dbReference type="Proteomes" id="UP001165740"/>
    </source>
</evidence>
<feature type="compositionally biased region" description="Polar residues" evidence="7">
    <location>
        <begin position="847"/>
        <end position="867"/>
    </location>
</feature>
<gene>
    <name evidence="11" type="primary">LOC106057893</name>
</gene>
<organism evidence="10 11">
    <name type="scientific">Biomphalaria glabrata</name>
    <name type="common">Bloodfluke planorb</name>
    <name type="synonym">Freshwater snail</name>
    <dbReference type="NCBI Taxonomy" id="6526"/>
    <lineage>
        <taxon>Eukaryota</taxon>
        <taxon>Metazoa</taxon>
        <taxon>Spiralia</taxon>
        <taxon>Lophotrochozoa</taxon>
        <taxon>Mollusca</taxon>
        <taxon>Gastropoda</taxon>
        <taxon>Heterobranchia</taxon>
        <taxon>Euthyneura</taxon>
        <taxon>Panpulmonata</taxon>
        <taxon>Hygrophila</taxon>
        <taxon>Lymnaeoidea</taxon>
        <taxon>Planorbidae</taxon>
        <taxon>Biomphalaria</taxon>
    </lineage>
</organism>
<feature type="region of interest" description="Disordered" evidence="7">
    <location>
        <begin position="1209"/>
        <end position="1231"/>
    </location>
</feature>
<feature type="compositionally biased region" description="Polar residues" evidence="7">
    <location>
        <begin position="1290"/>
        <end position="1299"/>
    </location>
</feature>
<feature type="compositionally biased region" description="Basic and acidic residues" evidence="7">
    <location>
        <begin position="650"/>
        <end position="660"/>
    </location>
</feature>
<dbReference type="FunFam" id="1.10.150.50:FF:000055">
    <property type="entry name" value="Sterile alpha motif domain containing 5"/>
    <property type="match status" value="1"/>
</dbReference>
<feature type="region of interest" description="Disordered" evidence="7">
    <location>
        <begin position="847"/>
        <end position="925"/>
    </location>
</feature>
<evidence type="ECO:0000256" key="7">
    <source>
        <dbReference type="SAM" id="MobiDB-lite"/>
    </source>
</evidence>
<dbReference type="InterPro" id="IPR036028">
    <property type="entry name" value="SH3-like_dom_sf"/>
</dbReference>
<dbReference type="Gene3D" id="2.30.30.40">
    <property type="entry name" value="SH3 Domains"/>
    <property type="match status" value="1"/>
</dbReference>
<dbReference type="InterPro" id="IPR058666">
    <property type="entry name" value="SASH1/NUB1_homeodomain"/>
</dbReference>
<dbReference type="OMA" id="SMSDWLI"/>
<dbReference type="InterPro" id="IPR001452">
    <property type="entry name" value="SH3_domain"/>
</dbReference>
<evidence type="ECO:0000256" key="6">
    <source>
        <dbReference type="PROSITE-ProRule" id="PRU00192"/>
    </source>
</evidence>
<comment type="subunit">
    <text evidence="4">Interacts promiscuously (via SAM domain) with EPHA5, EPHA6, EPHA7, EPHA8, EPHB1, EPHB2, EPHB3 and EPHB4 (via SAM domain) (in vitro).</text>
</comment>
<evidence type="ECO:0000313" key="11">
    <source>
        <dbReference type="RefSeq" id="XP_055887768.1"/>
    </source>
</evidence>
<dbReference type="InterPro" id="IPR001660">
    <property type="entry name" value="SAM"/>
</dbReference>
<dbReference type="Pfam" id="PF00536">
    <property type="entry name" value="SAM_1"/>
    <property type="match status" value="3"/>
</dbReference>
<feature type="compositionally biased region" description="Pro residues" evidence="7">
    <location>
        <begin position="1217"/>
        <end position="1229"/>
    </location>
</feature>
<dbReference type="Gene3D" id="1.10.150.50">
    <property type="entry name" value="Transcription Factor, Ets-1"/>
    <property type="match status" value="3"/>
</dbReference>
<comment type="subcellular location">
    <subcellularLocation>
        <location evidence="1">Cytoplasm</location>
    </subcellularLocation>
</comment>
<dbReference type="SUPFAM" id="SSF50044">
    <property type="entry name" value="SH3-domain"/>
    <property type="match status" value="1"/>
</dbReference>
<feature type="region of interest" description="Disordered" evidence="7">
    <location>
        <begin position="1277"/>
        <end position="1299"/>
    </location>
</feature>
<dbReference type="RefSeq" id="XP_055887768.1">
    <property type="nucleotide sequence ID" value="XM_056031793.1"/>
</dbReference>
<protein>
    <recommendedName>
        <fullName evidence="5">Sterile alpha motif domain-containing protein 5</fullName>
    </recommendedName>
</protein>
<dbReference type="InterPro" id="IPR051725">
    <property type="entry name" value="SAM-SH3_domain_protein"/>
</dbReference>
<feature type="compositionally biased region" description="Basic and acidic residues" evidence="7">
    <location>
        <begin position="884"/>
        <end position="898"/>
    </location>
</feature>
<feature type="compositionally biased region" description="Basic residues" evidence="7">
    <location>
        <begin position="411"/>
        <end position="420"/>
    </location>
</feature>
<feature type="region of interest" description="Disordered" evidence="7">
    <location>
        <begin position="399"/>
        <end position="437"/>
    </location>
</feature>
<dbReference type="InterPro" id="IPR013761">
    <property type="entry name" value="SAM/pointed_sf"/>
</dbReference>
<dbReference type="PANTHER" id="PTHR12301">
    <property type="entry name" value="SAM-DOMAIN, SH3 AND NUCLEAR LOCALIZATION SIGNALS PROTEIN RELATED"/>
    <property type="match status" value="1"/>
</dbReference>
<evidence type="ECO:0000256" key="2">
    <source>
        <dbReference type="ARBA" id="ARBA00022443"/>
    </source>
</evidence>
<reference evidence="11" key="1">
    <citation type="submission" date="2025-08" db="UniProtKB">
        <authorList>
            <consortium name="RefSeq"/>
        </authorList>
    </citation>
    <scope>IDENTIFICATION</scope>
</reference>
<keyword evidence="3" id="KW-0963">Cytoplasm</keyword>
<feature type="domain" description="SH3" evidence="8">
    <location>
        <begin position="699"/>
        <end position="760"/>
    </location>
</feature>
<evidence type="ECO:0000256" key="1">
    <source>
        <dbReference type="ARBA" id="ARBA00004496"/>
    </source>
</evidence>
<dbReference type="OrthoDB" id="10047268at2759"/>
<feature type="compositionally biased region" description="Low complexity" evidence="7">
    <location>
        <begin position="559"/>
        <end position="569"/>
    </location>
</feature>
<accession>A0A9W3AKW7</accession>
<dbReference type="PANTHER" id="PTHR12301:SF10">
    <property type="match status" value="1"/>
</dbReference>
<dbReference type="Proteomes" id="UP001165740">
    <property type="component" value="Chromosome 6"/>
</dbReference>
<evidence type="ECO:0000256" key="3">
    <source>
        <dbReference type="ARBA" id="ARBA00022490"/>
    </source>
</evidence>
<dbReference type="SMART" id="SM00326">
    <property type="entry name" value="SH3"/>
    <property type="match status" value="1"/>
</dbReference>
<feature type="compositionally biased region" description="Polar residues" evidence="7">
    <location>
        <begin position="1258"/>
        <end position="1267"/>
    </location>
</feature>
<dbReference type="GeneID" id="106057893"/>
<evidence type="ECO:0000259" key="8">
    <source>
        <dbReference type="PROSITE" id="PS50002"/>
    </source>
</evidence>
<dbReference type="PROSITE" id="PS50002">
    <property type="entry name" value="SH3"/>
    <property type="match status" value="1"/>
</dbReference>
<feature type="region of interest" description="Disordered" evidence="7">
    <location>
        <begin position="1250"/>
        <end position="1269"/>
    </location>
</feature>
<dbReference type="Pfam" id="PF07653">
    <property type="entry name" value="SH3_2"/>
    <property type="match status" value="1"/>
</dbReference>